<accession>A0A8H7B7Z4</accession>
<comment type="caution">
    <text evidence="1">The sequence shown here is derived from an EMBL/GenBank/DDBJ whole genome shotgun (WGS) entry which is preliminary data.</text>
</comment>
<dbReference type="EMBL" id="JAAABM010000003">
    <property type="protein sequence ID" value="KAF7679236.1"/>
    <property type="molecule type" value="Genomic_DNA"/>
</dbReference>
<reference evidence="1" key="2">
    <citation type="submission" date="2020-08" db="EMBL/GenBank/DDBJ databases">
        <title>Draft Genome Sequence of Cumin Blight Pathogen Alternaria burnsii.</title>
        <authorList>
            <person name="Feng Z."/>
        </authorList>
    </citation>
    <scope>NUCLEOTIDE SEQUENCE</scope>
    <source>
        <strain evidence="1">CBS107.38</strain>
    </source>
</reference>
<dbReference type="Proteomes" id="UP000596902">
    <property type="component" value="Unassembled WGS sequence"/>
</dbReference>
<dbReference type="GeneID" id="62201209"/>
<name>A0A8H7B7Z4_9PLEO</name>
<organism evidence="1 2">
    <name type="scientific">Alternaria burnsii</name>
    <dbReference type="NCBI Taxonomy" id="1187904"/>
    <lineage>
        <taxon>Eukaryota</taxon>
        <taxon>Fungi</taxon>
        <taxon>Dikarya</taxon>
        <taxon>Ascomycota</taxon>
        <taxon>Pezizomycotina</taxon>
        <taxon>Dothideomycetes</taxon>
        <taxon>Pleosporomycetidae</taxon>
        <taxon>Pleosporales</taxon>
        <taxon>Pleosporineae</taxon>
        <taxon>Pleosporaceae</taxon>
        <taxon>Alternaria</taxon>
        <taxon>Alternaria sect. Alternaria</taxon>
    </lineage>
</organism>
<gene>
    <name evidence="1" type="ORF">GT037_002984</name>
</gene>
<dbReference type="AlphaFoldDB" id="A0A8H7B7Z4"/>
<proteinExistence type="predicted"/>
<keyword evidence="2" id="KW-1185">Reference proteome</keyword>
<reference evidence="1" key="1">
    <citation type="submission" date="2020-01" db="EMBL/GenBank/DDBJ databases">
        <authorList>
            <person name="Feng Z.H.Z."/>
        </authorList>
    </citation>
    <scope>NUCLEOTIDE SEQUENCE</scope>
    <source>
        <strain evidence="1">CBS107.38</strain>
    </source>
</reference>
<evidence type="ECO:0000313" key="2">
    <source>
        <dbReference type="Proteomes" id="UP000596902"/>
    </source>
</evidence>
<evidence type="ECO:0000313" key="1">
    <source>
        <dbReference type="EMBL" id="KAF7679236.1"/>
    </source>
</evidence>
<protein>
    <submittedName>
        <fullName evidence="1">Uncharacterized protein</fullName>
    </submittedName>
</protein>
<dbReference type="RefSeq" id="XP_038789309.1">
    <property type="nucleotide sequence ID" value="XM_038928031.1"/>
</dbReference>
<sequence length="96" mass="11096">MPRARRISRSLFLVPGYKFPGRRPAPQSALYGYPDNKQRVRLAITSSWYAALRTTHGADIQPWQIIDDTESCRTAESRYRSPAKHLHIHRDALFTT</sequence>